<dbReference type="InterPro" id="IPR006048">
    <property type="entry name" value="A-amylase/branching_C"/>
</dbReference>
<proteinExistence type="inferred from homology"/>
<comment type="similarity">
    <text evidence="4 10">Belongs to the glycosyl hydrolase 13 family. GlgB subfamily.</text>
</comment>
<dbReference type="Gene3D" id="3.20.20.80">
    <property type="entry name" value="Glycosidases"/>
    <property type="match status" value="1"/>
</dbReference>
<dbReference type="InterPro" id="IPR013783">
    <property type="entry name" value="Ig-like_fold"/>
</dbReference>
<dbReference type="InterPro" id="IPR004193">
    <property type="entry name" value="Glyco_hydro_13_N"/>
</dbReference>
<dbReference type="NCBIfam" id="NF008967">
    <property type="entry name" value="PRK12313.1"/>
    <property type="match status" value="1"/>
</dbReference>
<evidence type="ECO:0000256" key="9">
    <source>
        <dbReference type="ARBA" id="ARBA00023277"/>
    </source>
</evidence>
<keyword evidence="5 10" id="KW-0321">Glycogen metabolism</keyword>
<dbReference type="CDD" id="cd11322">
    <property type="entry name" value="AmyAc_Glg_BE"/>
    <property type="match status" value="1"/>
</dbReference>
<keyword evidence="6 10" id="KW-0328">Glycosyltransferase</keyword>
<evidence type="ECO:0000256" key="10">
    <source>
        <dbReference type="HAMAP-Rule" id="MF_00685"/>
    </source>
</evidence>
<dbReference type="InterPro" id="IPR017853">
    <property type="entry name" value="GH"/>
</dbReference>
<keyword evidence="7 10" id="KW-0808">Transferase</keyword>
<dbReference type="EMBL" id="JBHSBU010000001">
    <property type="protein sequence ID" value="MFC4161312.1"/>
    <property type="molecule type" value="Genomic_DNA"/>
</dbReference>
<feature type="domain" description="Glycosyl hydrolase family 13 catalytic" evidence="11">
    <location>
        <begin position="246"/>
        <end position="613"/>
    </location>
</feature>
<evidence type="ECO:0000313" key="12">
    <source>
        <dbReference type="EMBL" id="MFC4161312.1"/>
    </source>
</evidence>
<evidence type="ECO:0000313" key="13">
    <source>
        <dbReference type="Proteomes" id="UP001595791"/>
    </source>
</evidence>
<reference evidence="13" key="1">
    <citation type="journal article" date="2019" name="Int. J. Syst. Evol. Microbiol.">
        <title>The Global Catalogue of Microorganisms (GCM) 10K type strain sequencing project: providing services to taxonomists for standard genome sequencing and annotation.</title>
        <authorList>
            <consortium name="The Broad Institute Genomics Platform"/>
            <consortium name="The Broad Institute Genome Sequencing Center for Infectious Disease"/>
            <person name="Wu L."/>
            <person name="Ma J."/>
        </authorList>
    </citation>
    <scope>NUCLEOTIDE SEQUENCE [LARGE SCALE GENOMIC DNA]</scope>
    <source>
        <strain evidence="13">LMG 29894</strain>
    </source>
</reference>
<dbReference type="Pfam" id="PF02922">
    <property type="entry name" value="CBM_48"/>
    <property type="match status" value="1"/>
</dbReference>
<evidence type="ECO:0000256" key="1">
    <source>
        <dbReference type="ARBA" id="ARBA00000826"/>
    </source>
</evidence>
<evidence type="ECO:0000256" key="2">
    <source>
        <dbReference type="ARBA" id="ARBA00002953"/>
    </source>
</evidence>
<keyword evidence="13" id="KW-1185">Reference proteome</keyword>
<dbReference type="InterPro" id="IPR037439">
    <property type="entry name" value="Branching_enzy"/>
</dbReference>
<comment type="subunit">
    <text evidence="10">Monomer.</text>
</comment>
<dbReference type="Pfam" id="PF02806">
    <property type="entry name" value="Alpha-amylase_C"/>
    <property type="match status" value="1"/>
</dbReference>
<dbReference type="Gene3D" id="2.60.40.1180">
    <property type="entry name" value="Golgi alpha-mannosidase II"/>
    <property type="match status" value="1"/>
</dbReference>
<name>A0ABV8MSR2_9NEIS</name>
<dbReference type="Pfam" id="PF22019">
    <property type="entry name" value="GlgB_N"/>
    <property type="match status" value="1"/>
</dbReference>
<dbReference type="PANTHER" id="PTHR43651">
    <property type="entry name" value="1,4-ALPHA-GLUCAN-BRANCHING ENZYME"/>
    <property type="match status" value="1"/>
</dbReference>
<dbReference type="NCBIfam" id="TIGR01515">
    <property type="entry name" value="branching_enzym"/>
    <property type="match status" value="1"/>
</dbReference>
<evidence type="ECO:0000259" key="11">
    <source>
        <dbReference type="SMART" id="SM00642"/>
    </source>
</evidence>
<dbReference type="NCBIfam" id="NF003811">
    <property type="entry name" value="PRK05402.1"/>
    <property type="match status" value="1"/>
</dbReference>
<evidence type="ECO:0000256" key="3">
    <source>
        <dbReference type="ARBA" id="ARBA00004964"/>
    </source>
</evidence>
<keyword evidence="9 10" id="KW-0119">Carbohydrate metabolism</keyword>
<protein>
    <recommendedName>
        <fullName evidence="10">1,4-alpha-glucan branching enzyme GlgB</fullName>
        <ecNumber evidence="10">2.4.1.18</ecNumber>
    </recommendedName>
    <alternativeName>
        <fullName evidence="10">1,4-alpha-D-glucan:1,4-alpha-D-glucan 6-glucosyl-transferase</fullName>
    </alternativeName>
    <alternativeName>
        <fullName evidence="10">Alpha-(1-&gt;4)-glucan branching enzyme</fullName>
    </alternativeName>
    <alternativeName>
        <fullName evidence="10">Glycogen branching enzyme</fullName>
        <shortName evidence="10">BE</shortName>
    </alternativeName>
</protein>
<comment type="catalytic activity">
    <reaction evidence="1 10">
        <text>Transfers a segment of a (1-&gt;4)-alpha-D-glucan chain to a primary hydroxy group in a similar glucan chain.</text>
        <dbReference type="EC" id="2.4.1.18"/>
    </reaction>
</comment>
<evidence type="ECO:0000256" key="7">
    <source>
        <dbReference type="ARBA" id="ARBA00022679"/>
    </source>
</evidence>
<dbReference type="HAMAP" id="MF_00685">
    <property type="entry name" value="GlgB"/>
    <property type="match status" value="1"/>
</dbReference>
<evidence type="ECO:0000256" key="5">
    <source>
        <dbReference type="ARBA" id="ARBA00022600"/>
    </source>
</evidence>
<evidence type="ECO:0000256" key="4">
    <source>
        <dbReference type="ARBA" id="ARBA00009000"/>
    </source>
</evidence>
<dbReference type="SUPFAM" id="SSF51011">
    <property type="entry name" value="Glycosyl hydrolase domain"/>
    <property type="match status" value="1"/>
</dbReference>
<dbReference type="InterPro" id="IPR044143">
    <property type="entry name" value="GlgB_N_E_set_prok"/>
</dbReference>
<comment type="pathway">
    <text evidence="3 10">Glycan biosynthesis; glycogen biosynthesis.</text>
</comment>
<dbReference type="SMART" id="SM00642">
    <property type="entry name" value="Aamy"/>
    <property type="match status" value="1"/>
</dbReference>
<gene>
    <name evidence="10 12" type="primary">glgB</name>
    <name evidence="12" type="ORF">ACFOW7_18390</name>
</gene>
<accession>A0ABV8MSR2</accession>
<dbReference type="InterPro" id="IPR006047">
    <property type="entry name" value="GH13_cat_dom"/>
</dbReference>
<dbReference type="InterPro" id="IPR014756">
    <property type="entry name" value="Ig_E-set"/>
</dbReference>
<dbReference type="CDD" id="cd02855">
    <property type="entry name" value="E_set_GBE_prok_N"/>
    <property type="match status" value="1"/>
</dbReference>
<dbReference type="SUPFAM" id="SSF51445">
    <property type="entry name" value="(Trans)glycosidases"/>
    <property type="match status" value="1"/>
</dbReference>
<dbReference type="GO" id="GO:0003844">
    <property type="term" value="F:1,4-alpha-glucan branching enzyme activity"/>
    <property type="evidence" value="ECO:0007669"/>
    <property type="project" value="UniProtKB-EC"/>
</dbReference>
<dbReference type="InterPro" id="IPR006407">
    <property type="entry name" value="GlgB"/>
</dbReference>
<evidence type="ECO:0000256" key="8">
    <source>
        <dbReference type="ARBA" id="ARBA00023056"/>
    </source>
</evidence>
<dbReference type="InterPro" id="IPR013780">
    <property type="entry name" value="Glyco_hydro_b"/>
</dbReference>
<dbReference type="PANTHER" id="PTHR43651:SF3">
    <property type="entry name" value="1,4-ALPHA-GLUCAN-BRANCHING ENZYME"/>
    <property type="match status" value="1"/>
</dbReference>
<dbReference type="RefSeq" id="WP_378167108.1">
    <property type="nucleotide sequence ID" value="NZ_JBHSBU010000001.1"/>
</dbReference>
<comment type="function">
    <text evidence="2 10">Catalyzes the formation of the alpha-1,6-glucosidic linkages in glycogen by scission of a 1,4-alpha-linked oligosaccharide from growing alpha-1,4-glucan chains and the subsequent attachment of the oligosaccharide to the alpha-1,6 position.</text>
</comment>
<dbReference type="Proteomes" id="UP001595791">
    <property type="component" value="Unassembled WGS sequence"/>
</dbReference>
<feature type="active site" description="Nucleophile" evidence="10">
    <location>
        <position position="403"/>
    </location>
</feature>
<dbReference type="Gene3D" id="2.60.40.10">
    <property type="entry name" value="Immunoglobulins"/>
    <property type="match status" value="2"/>
</dbReference>
<feature type="active site" description="Proton donor" evidence="10">
    <location>
        <position position="456"/>
    </location>
</feature>
<dbReference type="EC" id="2.4.1.18" evidence="10"/>
<organism evidence="12 13">
    <name type="scientific">Chitinimonas lacunae</name>
    <dbReference type="NCBI Taxonomy" id="1963018"/>
    <lineage>
        <taxon>Bacteria</taxon>
        <taxon>Pseudomonadati</taxon>
        <taxon>Pseudomonadota</taxon>
        <taxon>Betaproteobacteria</taxon>
        <taxon>Neisseriales</taxon>
        <taxon>Chitinibacteraceae</taxon>
        <taxon>Chitinimonas</taxon>
    </lineage>
</organism>
<dbReference type="PIRSF" id="PIRSF000463">
    <property type="entry name" value="GlgB"/>
    <property type="match status" value="1"/>
</dbReference>
<keyword evidence="8 10" id="KW-0320">Glycogen biosynthesis</keyword>
<sequence length="723" mass="82214">MATGDNGADPWTIEAICRGEHGDPFSWLGMHRSGDDLLLRVWLPDASAITVLDGEGRALGELELLDGRGLFAGRLPRRRQPFPYRLRVAWPGTVLELDDPYRFPPLLGEHDAWLIGEGNHREAYRVLGAHPVELDGVSGVGFAVWAPNAKRVSVIGDFNFWDARRHPMRLRHECGVWELFLPGVAPGARYKFDLLHWDGQRSQRADPYALAAELRPATASIVSRLPPPQAPAPIDQRPNRPISIYEVHLGSWRRHRDGRWLGYRELAATLLPYVVEMGFTHLELLPVSEHPFDGSWGYQPTGLYAPTARHGTPEDFLHLVEQAHGLGLGVILDWVPGHFPSDPHGLAQFDGSFLYEHADPREGRHPDWDTLVYNYGRREVANYLAANALFWLQRYGVDGLRVDAVASMLYRDYSRRDGEWLPNVHGGRDNLEAIDFLRRVNQWLASARHDAICVAEESTAFAAITRPVEQGGLGFHYKWNMGWMHDTLRYMAREPVHRRFHHDELTFGLSYAFSEHYVLPLSHDEVVHGKGSLLARMPGDPWQRFANLRVYFGLMWTHPGKKLLFMGGEFAQWREWDHDGALDWQLLDEPAHLGMQRWVRDLNRLYRSEPALHALDADPAGFEWMAWDDHHNSVLSFVRHDGHGRMALVLCNFTPEVRRDYRVGVPAAGYWREVLNSDAVCYGGSGLGHGDAIAEPVGWHGKLQSLRLTLGPLAAQIFVWEKR</sequence>
<comment type="caution">
    <text evidence="12">The sequence shown here is derived from an EMBL/GenBank/DDBJ whole genome shotgun (WGS) entry which is preliminary data.</text>
</comment>
<dbReference type="Pfam" id="PF00128">
    <property type="entry name" value="Alpha-amylase"/>
    <property type="match status" value="2"/>
</dbReference>
<dbReference type="SUPFAM" id="SSF81296">
    <property type="entry name" value="E set domains"/>
    <property type="match status" value="2"/>
</dbReference>
<evidence type="ECO:0000256" key="6">
    <source>
        <dbReference type="ARBA" id="ARBA00022676"/>
    </source>
</evidence>
<dbReference type="InterPro" id="IPR054169">
    <property type="entry name" value="GlgB_N"/>
</dbReference>